<dbReference type="InterPro" id="IPR043504">
    <property type="entry name" value="Peptidase_S1_PA_chymotrypsin"/>
</dbReference>
<keyword evidence="11" id="KW-1185">Reference proteome</keyword>
<protein>
    <submittedName>
        <fullName evidence="10">Uncharacterized protein</fullName>
    </submittedName>
</protein>
<keyword evidence="1" id="KW-0645">Protease</keyword>
<dbReference type="FunFam" id="2.40.10.10:FF:000003">
    <property type="entry name" value="Transmembrane serine protease 3"/>
    <property type="match status" value="1"/>
</dbReference>
<keyword evidence="6" id="KW-0768">Sushi</keyword>
<dbReference type="PROSITE" id="PS51257">
    <property type="entry name" value="PROKAR_LIPOPROTEIN"/>
    <property type="match status" value="1"/>
</dbReference>
<keyword evidence="4" id="KW-1015">Disulfide bond</keyword>
<evidence type="ECO:0000256" key="7">
    <source>
        <dbReference type="SAM" id="SignalP"/>
    </source>
</evidence>
<accession>A0ABD0WXV0</accession>
<evidence type="ECO:0000313" key="11">
    <source>
        <dbReference type="Proteomes" id="UP001557470"/>
    </source>
</evidence>
<evidence type="ECO:0000256" key="6">
    <source>
        <dbReference type="PROSITE-ProRule" id="PRU00302"/>
    </source>
</evidence>
<dbReference type="SUPFAM" id="SSF50494">
    <property type="entry name" value="Trypsin-like serine proteases"/>
    <property type="match status" value="2"/>
</dbReference>
<keyword evidence="7" id="KW-0732">Signal</keyword>
<evidence type="ECO:0000259" key="9">
    <source>
        <dbReference type="PROSITE" id="PS50923"/>
    </source>
</evidence>
<dbReference type="EMBL" id="JAGEUA010000004">
    <property type="protein sequence ID" value="KAL0985106.1"/>
    <property type="molecule type" value="Genomic_DNA"/>
</dbReference>
<dbReference type="GO" id="GO:0008236">
    <property type="term" value="F:serine-type peptidase activity"/>
    <property type="evidence" value="ECO:0007669"/>
    <property type="project" value="UniProtKB-KW"/>
</dbReference>
<keyword evidence="3" id="KW-0720">Serine protease</keyword>
<dbReference type="AlphaFoldDB" id="A0ABD0WXV0"/>
<proteinExistence type="inferred from homology"/>
<dbReference type="FunFam" id="2.40.10.10:FF:000002">
    <property type="entry name" value="Transmembrane protease serine"/>
    <property type="match status" value="1"/>
</dbReference>
<evidence type="ECO:0000256" key="1">
    <source>
        <dbReference type="ARBA" id="ARBA00022670"/>
    </source>
</evidence>
<gene>
    <name evidence="10" type="ORF">UPYG_G00152970</name>
</gene>
<organism evidence="10 11">
    <name type="scientific">Umbra pygmaea</name>
    <name type="common">Eastern mudminnow</name>
    <dbReference type="NCBI Taxonomy" id="75934"/>
    <lineage>
        <taxon>Eukaryota</taxon>
        <taxon>Metazoa</taxon>
        <taxon>Chordata</taxon>
        <taxon>Craniata</taxon>
        <taxon>Vertebrata</taxon>
        <taxon>Euteleostomi</taxon>
        <taxon>Actinopterygii</taxon>
        <taxon>Neopterygii</taxon>
        <taxon>Teleostei</taxon>
        <taxon>Protacanthopterygii</taxon>
        <taxon>Esociformes</taxon>
        <taxon>Umbridae</taxon>
        <taxon>Umbra</taxon>
    </lineage>
</organism>
<dbReference type="PROSITE" id="PS00135">
    <property type="entry name" value="TRYPSIN_SER"/>
    <property type="match status" value="1"/>
</dbReference>
<dbReference type="PANTHER" id="PTHR24252:SF7">
    <property type="entry name" value="HYALIN"/>
    <property type="match status" value="1"/>
</dbReference>
<feature type="domain" description="Peptidase S1" evidence="8">
    <location>
        <begin position="110"/>
        <end position="348"/>
    </location>
</feature>
<evidence type="ECO:0000259" key="8">
    <source>
        <dbReference type="PROSITE" id="PS50240"/>
    </source>
</evidence>
<comment type="caution">
    <text evidence="10">The sequence shown here is derived from an EMBL/GenBank/DDBJ whole genome shotgun (WGS) entry which is preliminary data.</text>
</comment>
<dbReference type="InterPro" id="IPR009003">
    <property type="entry name" value="Peptidase_S1_PA"/>
</dbReference>
<dbReference type="Gene3D" id="2.10.70.10">
    <property type="entry name" value="Complement Module, domain 1"/>
    <property type="match status" value="1"/>
</dbReference>
<dbReference type="Pfam" id="PF00089">
    <property type="entry name" value="Trypsin"/>
    <property type="match status" value="2"/>
</dbReference>
<feature type="signal peptide" evidence="7">
    <location>
        <begin position="1"/>
        <end position="24"/>
    </location>
</feature>
<dbReference type="InterPro" id="IPR001314">
    <property type="entry name" value="Peptidase_S1A"/>
</dbReference>
<comment type="similarity">
    <text evidence="5">Belongs to the peptidase S1 family. CLIP subfamily.</text>
</comment>
<evidence type="ECO:0000256" key="5">
    <source>
        <dbReference type="ARBA" id="ARBA00024195"/>
    </source>
</evidence>
<dbReference type="InterPro" id="IPR033116">
    <property type="entry name" value="TRYPSIN_SER"/>
</dbReference>
<sequence>MNCIFFKLCLLCMAVCEFWVPGFSSVIGCGKPELLLNGNVTFISGPPNQHGSIIQYHCNEPFYSLPNGAKVNFTCSLDGKWKDDQRNSLIPQCVPVCGRPTVTLPTFGRIIGGKDAPPNSFPWHVFLTTSKGRGGGMVIGDYWIMTAAHVLYGSTMETLMVYVGVNNLNDLSDPLEVSSIHLHPKYNGSEHNFTHDIALIHLKHSATFITNVMPLCLPTKDSKYPNGQNGLVSGFGNIKTDMTTDALQYVPVPVVDQERCRKSVDMAKDKLKNENIPDLTEHMFCAGKPEGGKDACQGDSGGPFVLKEKEHFWAAGIVSWGIGCGEPKRYGVYTRVANYIDWINKTIEEEEQRKICGQPIVSVEMHQRILGGEVAPENSFPWQVLLSVNGGRSGGMIIGDKWILTAAHSLVPGANNRFQTSEVMAYVGDNNVENLIRSPSLKVASLHPHPAWNNSNGLSYDNDIALIKLQKPLTFSSSIMRVCLPPKDADYTTGRVGWVSGFGIMDDEELSSHLRYVRVPLVDPATCQRSIDKVKMQKMEAPDLTANMFCAGLPEGGKDNCGGDGGSPYVLKYGRVFWAAGIASWGIGCGQPGQYGAYTRVANYVEWIENTMKGNSE</sequence>
<name>A0ABD0WXV0_UMBPY</name>
<dbReference type="Pfam" id="PF00084">
    <property type="entry name" value="Sushi"/>
    <property type="match status" value="1"/>
</dbReference>
<dbReference type="CDD" id="cd00033">
    <property type="entry name" value="CCP"/>
    <property type="match status" value="1"/>
</dbReference>
<feature type="domain" description="Sushi" evidence="9">
    <location>
        <begin position="27"/>
        <end position="95"/>
    </location>
</feature>
<dbReference type="SUPFAM" id="SSF57535">
    <property type="entry name" value="Complement control module/SCR domain"/>
    <property type="match status" value="1"/>
</dbReference>
<dbReference type="FunFam" id="2.10.70.10:FF:000016">
    <property type="entry name" value="Mannan-binding lectin serine protease 1"/>
    <property type="match status" value="1"/>
</dbReference>
<dbReference type="CDD" id="cd00190">
    <property type="entry name" value="Tryp_SPc"/>
    <property type="match status" value="2"/>
</dbReference>
<dbReference type="PROSITE" id="PS50240">
    <property type="entry name" value="TRYPSIN_DOM"/>
    <property type="match status" value="2"/>
</dbReference>
<evidence type="ECO:0000313" key="10">
    <source>
        <dbReference type="EMBL" id="KAL0985106.1"/>
    </source>
</evidence>
<dbReference type="FunFam" id="2.40.10.10:FF:000068">
    <property type="entry name" value="transmembrane protease serine 2"/>
    <property type="match status" value="1"/>
</dbReference>
<evidence type="ECO:0000256" key="4">
    <source>
        <dbReference type="ARBA" id="ARBA00023157"/>
    </source>
</evidence>
<dbReference type="SMART" id="SM00020">
    <property type="entry name" value="Tryp_SPc"/>
    <property type="match status" value="2"/>
</dbReference>
<feature type="chain" id="PRO_5044873961" evidence="7">
    <location>
        <begin position="25"/>
        <end position="617"/>
    </location>
</feature>
<evidence type="ECO:0000256" key="3">
    <source>
        <dbReference type="ARBA" id="ARBA00022825"/>
    </source>
</evidence>
<dbReference type="GO" id="GO:0006508">
    <property type="term" value="P:proteolysis"/>
    <property type="evidence" value="ECO:0007669"/>
    <property type="project" value="UniProtKB-KW"/>
</dbReference>
<dbReference type="InterPro" id="IPR001254">
    <property type="entry name" value="Trypsin_dom"/>
</dbReference>
<evidence type="ECO:0000256" key="2">
    <source>
        <dbReference type="ARBA" id="ARBA00022801"/>
    </source>
</evidence>
<dbReference type="InterPro" id="IPR000436">
    <property type="entry name" value="Sushi_SCR_CCP_dom"/>
</dbReference>
<dbReference type="Gene3D" id="2.40.10.10">
    <property type="entry name" value="Trypsin-like serine proteases"/>
    <property type="match status" value="2"/>
</dbReference>
<dbReference type="InterPro" id="IPR035976">
    <property type="entry name" value="Sushi/SCR/CCP_sf"/>
</dbReference>
<dbReference type="PROSITE" id="PS50923">
    <property type="entry name" value="SUSHI"/>
    <property type="match status" value="1"/>
</dbReference>
<dbReference type="Proteomes" id="UP001557470">
    <property type="component" value="Unassembled WGS sequence"/>
</dbReference>
<comment type="caution">
    <text evidence="6">Lacks conserved residue(s) required for the propagation of feature annotation.</text>
</comment>
<dbReference type="PANTHER" id="PTHR24252">
    <property type="entry name" value="ACROSIN-RELATED"/>
    <property type="match status" value="1"/>
</dbReference>
<dbReference type="PRINTS" id="PR00722">
    <property type="entry name" value="CHYMOTRYPSIN"/>
</dbReference>
<feature type="domain" description="Peptidase S1" evidence="8">
    <location>
        <begin position="369"/>
        <end position="613"/>
    </location>
</feature>
<keyword evidence="2" id="KW-0378">Hydrolase</keyword>
<dbReference type="SMART" id="SM00032">
    <property type="entry name" value="CCP"/>
    <property type="match status" value="1"/>
</dbReference>
<reference evidence="10 11" key="1">
    <citation type="submission" date="2024-06" db="EMBL/GenBank/DDBJ databases">
        <authorList>
            <person name="Pan Q."/>
            <person name="Wen M."/>
            <person name="Jouanno E."/>
            <person name="Zahm M."/>
            <person name="Klopp C."/>
            <person name="Cabau C."/>
            <person name="Louis A."/>
            <person name="Berthelot C."/>
            <person name="Parey E."/>
            <person name="Roest Crollius H."/>
            <person name="Montfort J."/>
            <person name="Robinson-Rechavi M."/>
            <person name="Bouchez O."/>
            <person name="Lampietro C."/>
            <person name="Lopez Roques C."/>
            <person name="Donnadieu C."/>
            <person name="Postlethwait J."/>
            <person name="Bobe J."/>
            <person name="Verreycken H."/>
            <person name="Guiguen Y."/>
        </authorList>
    </citation>
    <scope>NUCLEOTIDE SEQUENCE [LARGE SCALE GENOMIC DNA]</scope>
    <source>
        <strain evidence="10">Up_M1</strain>
        <tissue evidence="10">Testis</tissue>
    </source>
</reference>